<dbReference type="EMBL" id="BNDV01000010">
    <property type="protein sequence ID" value="GHI15496.1"/>
    <property type="molecule type" value="Genomic_DNA"/>
</dbReference>
<evidence type="ECO:0000313" key="3">
    <source>
        <dbReference type="Proteomes" id="UP000660554"/>
    </source>
</evidence>
<evidence type="ECO:0000256" key="1">
    <source>
        <dbReference type="SAM" id="MobiDB-lite"/>
    </source>
</evidence>
<dbReference type="SUPFAM" id="SSF53254">
    <property type="entry name" value="Phosphoglycerate mutase-like"/>
    <property type="match status" value="1"/>
</dbReference>
<dbReference type="GeneID" id="86958656"/>
<dbReference type="Gene3D" id="3.40.50.1240">
    <property type="entry name" value="Phosphoglycerate mutase-like"/>
    <property type="match status" value="1"/>
</dbReference>
<reference evidence="3" key="1">
    <citation type="submission" date="2020-09" db="EMBL/GenBank/DDBJ databases">
        <title>Whole genome shotgun sequence of Streptomyces cinnamonensis NBRC 15873.</title>
        <authorList>
            <person name="Komaki H."/>
            <person name="Tamura T."/>
        </authorList>
    </citation>
    <scope>NUCLEOTIDE SEQUENCE [LARGE SCALE GENOMIC DNA]</scope>
    <source>
        <strain evidence="3">NBRC 15873</strain>
    </source>
</reference>
<keyword evidence="3" id="KW-1185">Reference proteome</keyword>
<dbReference type="PANTHER" id="PTHR47623">
    <property type="entry name" value="OS09G0287300 PROTEIN"/>
    <property type="match status" value="1"/>
</dbReference>
<evidence type="ECO:0000313" key="2">
    <source>
        <dbReference type="EMBL" id="GHI15496.1"/>
    </source>
</evidence>
<dbReference type="Pfam" id="PF00300">
    <property type="entry name" value="His_Phos_1"/>
    <property type="match status" value="1"/>
</dbReference>
<comment type="caution">
    <text evidence="2">The sequence shown here is derived from an EMBL/GenBank/DDBJ whole genome shotgun (WGS) entry which is preliminary data.</text>
</comment>
<organism evidence="2 3">
    <name type="scientific">Streptomyces virginiae</name>
    <name type="common">Streptomyces cinnamonensis</name>
    <dbReference type="NCBI Taxonomy" id="1961"/>
    <lineage>
        <taxon>Bacteria</taxon>
        <taxon>Bacillati</taxon>
        <taxon>Actinomycetota</taxon>
        <taxon>Actinomycetes</taxon>
        <taxon>Kitasatosporales</taxon>
        <taxon>Streptomycetaceae</taxon>
        <taxon>Streptomyces</taxon>
    </lineage>
</organism>
<feature type="region of interest" description="Disordered" evidence="1">
    <location>
        <begin position="25"/>
        <end position="46"/>
    </location>
</feature>
<dbReference type="Proteomes" id="UP000660554">
    <property type="component" value="Unassembled WGS sequence"/>
</dbReference>
<accession>A0ABQ3NRW9</accession>
<sequence length="178" mass="18806">MSSDAGPHTTGCRLLLVRHAKAVPKGDPAEDFERPLGERGKADAPRTGRWLAENGYTADLALCSPSRRTRQTWQLLVPALPDPPDAVYDERLYNAAPNALVTVMTERGAGLGCLALVGHNTGIHELATALCGTGPAELLEQLRDGFPTSGVVVVDLAGGWADLTPGRGHLAAMWSPAH</sequence>
<name>A0ABQ3NRW9_STRVG</name>
<dbReference type="InterPro" id="IPR029033">
    <property type="entry name" value="His_PPase_superfam"/>
</dbReference>
<feature type="compositionally biased region" description="Basic and acidic residues" evidence="1">
    <location>
        <begin position="27"/>
        <end position="46"/>
    </location>
</feature>
<dbReference type="InterPro" id="IPR013078">
    <property type="entry name" value="His_Pase_superF_clade-1"/>
</dbReference>
<protein>
    <submittedName>
        <fullName evidence="2">Phosphohistidine phosphatase</fullName>
    </submittedName>
</protein>
<proteinExistence type="predicted"/>
<gene>
    <name evidence="2" type="ORF">Scinn_49590</name>
</gene>
<dbReference type="PANTHER" id="PTHR47623:SF1">
    <property type="entry name" value="OS09G0287300 PROTEIN"/>
    <property type="match status" value="1"/>
</dbReference>
<dbReference type="RefSeq" id="WP_053611799.1">
    <property type="nucleotide sequence ID" value="NZ_BMRU01000087.1"/>
</dbReference>
<dbReference type="CDD" id="cd07067">
    <property type="entry name" value="HP_PGM_like"/>
    <property type="match status" value="1"/>
</dbReference>